<organism evidence="1 2">
    <name type="scientific">Streptomyces solicavernae</name>
    <dbReference type="NCBI Taxonomy" id="3043614"/>
    <lineage>
        <taxon>Bacteria</taxon>
        <taxon>Bacillati</taxon>
        <taxon>Actinomycetota</taxon>
        <taxon>Actinomycetes</taxon>
        <taxon>Kitasatosporales</taxon>
        <taxon>Streptomycetaceae</taxon>
        <taxon>Streptomyces</taxon>
    </lineage>
</organism>
<reference evidence="1 2" key="1">
    <citation type="submission" date="2023-05" db="EMBL/GenBank/DDBJ databases">
        <title>Draft genome sequence of Streptomyces sp. B-S-A8 isolated from a cave soil in Thailand.</title>
        <authorList>
            <person name="Chamroensaksri N."/>
            <person name="Muangham S."/>
        </authorList>
    </citation>
    <scope>NUCLEOTIDE SEQUENCE [LARGE SCALE GENOMIC DNA]</scope>
    <source>
        <strain evidence="1 2">B-S-A8</strain>
    </source>
</reference>
<dbReference type="EMBL" id="JASCIR010000050">
    <property type="protein sequence ID" value="MDI3390475.1"/>
    <property type="molecule type" value="Genomic_DNA"/>
</dbReference>
<proteinExistence type="predicted"/>
<keyword evidence="2" id="KW-1185">Reference proteome</keyword>
<dbReference type="Proteomes" id="UP001224661">
    <property type="component" value="Unassembled WGS sequence"/>
</dbReference>
<gene>
    <name evidence="1" type="ORF">QIS99_30415</name>
</gene>
<evidence type="ECO:0000313" key="1">
    <source>
        <dbReference type="EMBL" id="MDI3390475.1"/>
    </source>
</evidence>
<protein>
    <recommendedName>
        <fullName evidence="3">Transposase</fullName>
    </recommendedName>
</protein>
<dbReference type="RefSeq" id="WP_282516963.1">
    <property type="nucleotide sequence ID" value="NZ_JASCIR010000050.1"/>
</dbReference>
<evidence type="ECO:0008006" key="3">
    <source>
        <dbReference type="Google" id="ProtNLM"/>
    </source>
</evidence>
<sequence>MAGSKYWTSEFKKADARSPKEGAIKRLDRLRRELQRLDPVIANRAWAEVRTALEQISDRYSR</sequence>
<accession>A0ABT6S1C1</accession>
<name>A0ABT6S1C1_9ACTN</name>
<evidence type="ECO:0000313" key="2">
    <source>
        <dbReference type="Proteomes" id="UP001224661"/>
    </source>
</evidence>
<comment type="caution">
    <text evidence="1">The sequence shown here is derived from an EMBL/GenBank/DDBJ whole genome shotgun (WGS) entry which is preliminary data.</text>
</comment>